<evidence type="ECO:0000256" key="6">
    <source>
        <dbReference type="ARBA" id="ARBA00023136"/>
    </source>
</evidence>
<dbReference type="PANTHER" id="PTHR30576:SF0">
    <property type="entry name" value="UNDECAPRENYL-PHOSPHATE N-ACETYLGALACTOSAMINYL 1-PHOSPHATE TRANSFERASE-RELATED"/>
    <property type="match status" value="1"/>
</dbReference>
<name>A0A1F8EVR9_9BACT</name>
<feature type="transmembrane region" description="Helical" evidence="7">
    <location>
        <begin position="105"/>
        <end position="123"/>
    </location>
</feature>
<accession>A0A1F8EVR9</accession>
<dbReference type="InterPro" id="IPR017475">
    <property type="entry name" value="EPS_sugar_tfrase"/>
</dbReference>
<keyword evidence="4 7" id="KW-0812">Transmembrane</keyword>
<comment type="caution">
    <text evidence="9">The sequence shown here is derived from an EMBL/GenBank/DDBJ whole genome shotgun (WGS) entry which is preliminary data.</text>
</comment>
<dbReference type="AlphaFoldDB" id="A0A1F8EVR9"/>
<dbReference type="GO" id="GO:0016020">
    <property type="term" value="C:membrane"/>
    <property type="evidence" value="ECO:0007669"/>
    <property type="project" value="UniProtKB-SubCell"/>
</dbReference>
<evidence type="ECO:0000256" key="1">
    <source>
        <dbReference type="ARBA" id="ARBA00004141"/>
    </source>
</evidence>
<feature type="transmembrane region" description="Helical" evidence="7">
    <location>
        <begin position="7"/>
        <end position="26"/>
    </location>
</feature>
<evidence type="ECO:0000256" key="2">
    <source>
        <dbReference type="ARBA" id="ARBA00006464"/>
    </source>
</evidence>
<gene>
    <name evidence="9" type="ORF">A2746_01140</name>
</gene>
<dbReference type="NCBIfam" id="TIGR03025">
    <property type="entry name" value="EPS_sugtrans"/>
    <property type="match status" value="1"/>
</dbReference>
<dbReference type="EMBL" id="MGJJ01000019">
    <property type="protein sequence ID" value="OGN04943.1"/>
    <property type="molecule type" value="Genomic_DNA"/>
</dbReference>
<feature type="transmembrane region" description="Helical" evidence="7">
    <location>
        <begin position="72"/>
        <end position="93"/>
    </location>
</feature>
<feature type="domain" description="Bacterial sugar transferase" evidence="8">
    <location>
        <begin position="253"/>
        <end position="436"/>
    </location>
</feature>
<evidence type="ECO:0000259" key="8">
    <source>
        <dbReference type="Pfam" id="PF02397"/>
    </source>
</evidence>
<protein>
    <recommendedName>
        <fullName evidence="8">Bacterial sugar transferase domain-containing protein</fullName>
    </recommendedName>
</protein>
<dbReference type="GO" id="GO:0016780">
    <property type="term" value="F:phosphotransferase activity, for other substituted phosphate groups"/>
    <property type="evidence" value="ECO:0007669"/>
    <property type="project" value="TreeGrafter"/>
</dbReference>
<dbReference type="Pfam" id="PF02397">
    <property type="entry name" value="Bac_transf"/>
    <property type="match status" value="1"/>
</dbReference>
<evidence type="ECO:0000256" key="5">
    <source>
        <dbReference type="ARBA" id="ARBA00022989"/>
    </source>
</evidence>
<feature type="transmembrane region" description="Helical" evidence="7">
    <location>
        <begin position="38"/>
        <end position="60"/>
    </location>
</feature>
<keyword evidence="6 7" id="KW-0472">Membrane</keyword>
<dbReference type="PANTHER" id="PTHR30576">
    <property type="entry name" value="COLANIC BIOSYNTHESIS UDP-GLUCOSE LIPID CARRIER TRANSFERASE"/>
    <property type="match status" value="1"/>
</dbReference>
<evidence type="ECO:0000256" key="3">
    <source>
        <dbReference type="ARBA" id="ARBA00022679"/>
    </source>
</evidence>
<keyword evidence="5 7" id="KW-1133">Transmembrane helix</keyword>
<keyword evidence="3" id="KW-0808">Transferase</keyword>
<feature type="transmembrane region" description="Helical" evidence="7">
    <location>
        <begin position="255"/>
        <end position="279"/>
    </location>
</feature>
<evidence type="ECO:0000256" key="7">
    <source>
        <dbReference type="SAM" id="Phobius"/>
    </source>
</evidence>
<sequence length="441" mass="51004">MRKITLFILDIIVFYAALLVTLAIRYRDYDEKFGYWLNLHLVSFSIIFTVWLLVFYIAGLYEPRHFRNNAQFYSVFFRSITIAGSISVFFFYLIPFLGITPKTNLVLLIAIFTLLELGNRRLFNGIAEKKFKRPTLIASDNQQTSELAQFIKDNPQLGYDLKQVVDVEKIRTGELERLILQDKINTVVIGPEAYQSPEIINIFYKSLGQKITFYSLASFYERLTGRVPLGAIDQVWFLENLSEGNKMAYETAKRFMDAVFAAILGTISLVFYPFLILAVKLNSRGPVFYKQKRIGQIGKTFEMLKFRTMRQDAEQLTGAVWAADNDPRATRVGGFLRKTRLDELPQLWNIIKGEMSFVGPRAERPEFHEILKKEIPFYEERYLIKPGLSGWAQINFRYGSSVKDAAEKLQYDLYYIKNRSLFLDLGIALKTARIALQQSGK</sequence>
<evidence type="ECO:0000313" key="9">
    <source>
        <dbReference type="EMBL" id="OGN04943.1"/>
    </source>
</evidence>
<evidence type="ECO:0000256" key="4">
    <source>
        <dbReference type="ARBA" id="ARBA00022692"/>
    </source>
</evidence>
<evidence type="ECO:0000313" key="10">
    <source>
        <dbReference type="Proteomes" id="UP000177419"/>
    </source>
</evidence>
<dbReference type="Proteomes" id="UP000177419">
    <property type="component" value="Unassembled WGS sequence"/>
</dbReference>
<comment type="subcellular location">
    <subcellularLocation>
        <location evidence="1">Membrane</location>
        <topology evidence="1">Multi-pass membrane protein</topology>
    </subcellularLocation>
</comment>
<dbReference type="InterPro" id="IPR003362">
    <property type="entry name" value="Bact_transf"/>
</dbReference>
<dbReference type="STRING" id="1802669.A2746_01140"/>
<organism evidence="9 10">
    <name type="scientific">Candidatus Yanofskybacteria bacterium RIFCSPHIGHO2_01_FULL_44_22</name>
    <dbReference type="NCBI Taxonomy" id="1802669"/>
    <lineage>
        <taxon>Bacteria</taxon>
        <taxon>Candidatus Yanofskyibacteriota</taxon>
    </lineage>
</organism>
<proteinExistence type="inferred from homology"/>
<comment type="similarity">
    <text evidence="2">Belongs to the bacterial sugar transferase family.</text>
</comment>
<reference evidence="9 10" key="1">
    <citation type="journal article" date="2016" name="Nat. Commun.">
        <title>Thousands of microbial genomes shed light on interconnected biogeochemical processes in an aquifer system.</title>
        <authorList>
            <person name="Anantharaman K."/>
            <person name="Brown C.T."/>
            <person name="Hug L.A."/>
            <person name="Sharon I."/>
            <person name="Castelle C.J."/>
            <person name="Probst A.J."/>
            <person name="Thomas B.C."/>
            <person name="Singh A."/>
            <person name="Wilkins M.J."/>
            <person name="Karaoz U."/>
            <person name="Brodie E.L."/>
            <person name="Williams K.H."/>
            <person name="Hubbard S.S."/>
            <person name="Banfield J.F."/>
        </authorList>
    </citation>
    <scope>NUCLEOTIDE SEQUENCE [LARGE SCALE GENOMIC DNA]</scope>
</reference>